<dbReference type="InParanoid" id="A0A1X7TPW1"/>
<name>A0A1X7TPW1_AMPQE</name>
<evidence type="ECO:0000256" key="1">
    <source>
        <dbReference type="ARBA" id="ARBA00022801"/>
    </source>
</evidence>
<feature type="domain" description="Ubiquitin-like modifier-activating enzyme Atg7 N-terminal" evidence="2">
    <location>
        <begin position="533"/>
        <end position="710"/>
    </location>
</feature>
<dbReference type="PANTHER" id="PTHR45738">
    <property type="entry name" value="POLYPHOSPHOINOSITIDE PHOSPHATASE"/>
    <property type="match status" value="1"/>
</dbReference>
<accession>A0A1X7TPW1</accession>
<dbReference type="GO" id="GO:0043813">
    <property type="term" value="F:phosphatidylinositol-3,5-bisphosphate 5-phosphatase activity"/>
    <property type="evidence" value="ECO:0007669"/>
    <property type="project" value="InterPro"/>
</dbReference>
<keyword evidence="1" id="KW-0378">Hydrolase</keyword>
<dbReference type="Gene3D" id="3.40.140.70">
    <property type="entry name" value="Ubiquitin-like modifier-activating enzyme ATG7 N-terminal domain"/>
    <property type="match status" value="1"/>
</dbReference>
<dbReference type="Pfam" id="PF16420">
    <property type="entry name" value="ATG7_N"/>
    <property type="match status" value="1"/>
</dbReference>
<dbReference type="PANTHER" id="PTHR45738:SF5">
    <property type="entry name" value="POLYPHOSPHOINOSITIDE PHOSPHATASE"/>
    <property type="match status" value="1"/>
</dbReference>
<proteinExistence type="predicted"/>
<dbReference type="AlphaFoldDB" id="A0A1X7TPW1"/>
<dbReference type="GO" id="GO:0046856">
    <property type="term" value="P:phosphatidylinositol dephosphorylation"/>
    <property type="evidence" value="ECO:0007669"/>
    <property type="project" value="InterPro"/>
</dbReference>
<dbReference type="InterPro" id="IPR036116">
    <property type="entry name" value="FN3_sf"/>
</dbReference>
<protein>
    <recommendedName>
        <fullName evidence="2">Ubiquitin-like modifier-activating enzyme Atg7 N-terminal domain-containing protein</fullName>
    </recommendedName>
</protein>
<dbReference type="STRING" id="400682.A0A1X7TPW1"/>
<dbReference type="InterPro" id="IPR042522">
    <property type="entry name" value="Atg7_N_1"/>
</dbReference>
<dbReference type="OrthoDB" id="405996at2759"/>
<sequence>MLSHFIVMIDITVQPVSINATLNSTIVFSCEGTGDELTVRVNNTPATNTDVIAKGFSVTSSAHDGTRRTELQAIAYEHNNNTEVRCRASTDEPLQAVLSNTAILMMQGLLNSVVDLDYTFINGSSVLLIWTAPYTLDNVPIAGYYIVNGLVNITTTYKSITLSATNPDTCLLNNVSVSPINDVGIGSSNNISFYYETVPLITPPVSVVPVTDGQQISLNISINVSELCKGEYPNGITVIILNTHDNEIQDRSIIPQVNDQLMITGVITVPNSLNTFIVNVSLSNNGGEFLPTPCFGFGFLGPVTNIDSSIDNCSTIDITWTAPTVDDRVSIQYYILRIYDNIIVSPPRPFPSLQSYPNDCRLGNGLGGETTDLCTKLATTSYSHVMISHRIFIKSRDQTGASFVQRAVACICNGPDESDNGTQIKQVNDQSSDENILDKEPKLKDLHRLFDSSAAHYSTIGTALDVEVEDLSHSEKAASDKLRTVFKRWIESNKGVTWRNAFQVCEDYPDKFGRVKAGMDKFLQSDRAPVALTREYWQELGKRKLEEYQLREDPVPIRGSYGNYYRNISTPFLSLDYTAFDVGYQPTGLDFPSPGLQRNMNTIASFNIDKKELLDTCGRLILESIKNGDCLKNPSLLTSFLLLTYADLRKYCFNYWFGFPALSPSSTFTYRSISRLDTLFKDSDLQHLVSRYDDFQLEHKSVGSFLKTYIVGSTNDGRCCCMLKIDRTHSGAAGLVVEEDEKEYQQNEVQETLTMLESANQNFTTCYKGGLQQVASAFGIVGFIRFLEGYYIILITKQKPYSYDVTHSLQFQMRTSEGPMPPSCLRFIWNEHLLENLEGFVHSRWILHIHVICGFLSPISE</sequence>
<organism evidence="3">
    <name type="scientific">Amphimedon queenslandica</name>
    <name type="common">Sponge</name>
    <dbReference type="NCBI Taxonomy" id="400682"/>
    <lineage>
        <taxon>Eukaryota</taxon>
        <taxon>Metazoa</taxon>
        <taxon>Porifera</taxon>
        <taxon>Demospongiae</taxon>
        <taxon>Heteroscleromorpha</taxon>
        <taxon>Haplosclerida</taxon>
        <taxon>Niphatidae</taxon>
        <taxon>Amphimedon</taxon>
    </lineage>
</organism>
<dbReference type="EnsemblMetazoa" id="Aqu2.1.16822_001">
    <property type="protein sequence ID" value="Aqu2.1.16822_001"/>
    <property type="gene ID" value="Aqu2.1.16822"/>
</dbReference>
<dbReference type="InterPro" id="IPR032197">
    <property type="entry name" value="Atg7_N"/>
</dbReference>
<dbReference type="SUPFAM" id="SSF49265">
    <property type="entry name" value="Fibronectin type III"/>
    <property type="match status" value="1"/>
</dbReference>
<dbReference type="InterPro" id="IPR043573">
    <property type="entry name" value="Fig4-like"/>
</dbReference>
<reference evidence="3" key="1">
    <citation type="submission" date="2017-05" db="UniProtKB">
        <authorList>
            <consortium name="EnsemblMetazoa"/>
        </authorList>
    </citation>
    <scope>IDENTIFICATION</scope>
</reference>
<dbReference type="Gene3D" id="3.40.140.100">
    <property type="entry name" value="Ubiquitin-like modifier-activating enzyme ATG7 C-terminal domain"/>
    <property type="match status" value="1"/>
</dbReference>
<evidence type="ECO:0000259" key="2">
    <source>
        <dbReference type="Pfam" id="PF16420"/>
    </source>
</evidence>
<evidence type="ECO:0000313" key="3">
    <source>
        <dbReference type="EnsemblMetazoa" id="Aqu2.1.16822_001"/>
    </source>
</evidence>
<dbReference type="eggNOG" id="KOG2337">
    <property type="taxonomic scope" value="Eukaryota"/>
</dbReference>
<dbReference type="InterPro" id="IPR042523">
    <property type="entry name" value="Atg7_N_2"/>
</dbReference>